<comment type="caution">
    <text evidence="1">The sequence shown here is derived from an EMBL/GenBank/DDBJ whole genome shotgun (WGS) entry which is preliminary data.</text>
</comment>
<reference evidence="2" key="1">
    <citation type="journal article" date="2019" name="Int. J. Syst. Evol. Microbiol.">
        <title>The Global Catalogue of Microorganisms (GCM) 10K type strain sequencing project: providing services to taxonomists for standard genome sequencing and annotation.</title>
        <authorList>
            <consortium name="The Broad Institute Genomics Platform"/>
            <consortium name="The Broad Institute Genome Sequencing Center for Infectious Disease"/>
            <person name="Wu L."/>
            <person name="Ma J."/>
        </authorList>
    </citation>
    <scope>NUCLEOTIDE SEQUENCE [LARGE SCALE GENOMIC DNA]</scope>
    <source>
        <strain evidence="2">CGMCC 1.6784</strain>
    </source>
</reference>
<dbReference type="EMBL" id="BMLK01000005">
    <property type="protein sequence ID" value="GGN45684.1"/>
    <property type="molecule type" value="Genomic_DNA"/>
</dbReference>
<evidence type="ECO:0000313" key="1">
    <source>
        <dbReference type="EMBL" id="GGN45684.1"/>
    </source>
</evidence>
<evidence type="ECO:0000313" key="2">
    <source>
        <dbReference type="Proteomes" id="UP000605099"/>
    </source>
</evidence>
<organism evidence="1 2">
    <name type="scientific">Novosphingobium indicum</name>
    <dbReference type="NCBI Taxonomy" id="462949"/>
    <lineage>
        <taxon>Bacteria</taxon>
        <taxon>Pseudomonadati</taxon>
        <taxon>Pseudomonadota</taxon>
        <taxon>Alphaproteobacteria</taxon>
        <taxon>Sphingomonadales</taxon>
        <taxon>Sphingomonadaceae</taxon>
        <taxon>Novosphingobium</taxon>
    </lineage>
</organism>
<proteinExistence type="predicted"/>
<keyword evidence="2" id="KW-1185">Reference proteome</keyword>
<sequence>MNAELCRRIVVARHDVRFLDTSAASQFNCQPVYAAISLIFDFREQKRNVETHLIRHGRSPLPLGARVGKRSTEAVGSR</sequence>
<accession>A0ABQ2JF28</accession>
<protein>
    <submittedName>
        <fullName evidence="1">Uncharacterized protein</fullName>
    </submittedName>
</protein>
<dbReference type="Proteomes" id="UP000605099">
    <property type="component" value="Unassembled WGS sequence"/>
</dbReference>
<gene>
    <name evidence="1" type="ORF">GCM10011349_12010</name>
</gene>
<name>A0ABQ2JF28_9SPHN</name>